<dbReference type="EMBL" id="OX596086">
    <property type="protein sequence ID" value="CAM9897471.1"/>
    <property type="molecule type" value="Genomic_DNA"/>
</dbReference>
<organism evidence="1 2">
    <name type="scientific">Rangifer tarandus platyrhynchus</name>
    <name type="common">Svalbard reindeer</name>
    <dbReference type="NCBI Taxonomy" id="3082113"/>
    <lineage>
        <taxon>Eukaryota</taxon>
        <taxon>Metazoa</taxon>
        <taxon>Chordata</taxon>
        <taxon>Craniata</taxon>
        <taxon>Vertebrata</taxon>
        <taxon>Euteleostomi</taxon>
        <taxon>Mammalia</taxon>
        <taxon>Eutheria</taxon>
        <taxon>Laurasiatheria</taxon>
        <taxon>Artiodactyla</taxon>
        <taxon>Ruminantia</taxon>
        <taxon>Pecora</taxon>
        <taxon>Cervidae</taxon>
        <taxon>Odocoileinae</taxon>
        <taxon>Rangifer</taxon>
    </lineage>
</organism>
<name>A0AC59YQX9_RANTA</name>
<reference evidence="1" key="2">
    <citation type="submission" date="2025-03" db="EMBL/GenBank/DDBJ databases">
        <authorList>
            <consortium name="ELIXIR-Norway"/>
            <consortium name="Elixir Norway"/>
        </authorList>
    </citation>
    <scope>NUCLEOTIDE SEQUENCE</scope>
</reference>
<reference evidence="1" key="1">
    <citation type="submission" date="2023-05" db="EMBL/GenBank/DDBJ databases">
        <authorList>
            <consortium name="ELIXIR-Norway"/>
        </authorList>
    </citation>
    <scope>NUCLEOTIDE SEQUENCE</scope>
</reference>
<evidence type="ECO:0000313" key="1">
    <source>
        <dbReference type="EMBL" id="CAM9897471.1"/>
    </source>
</evidence>
<protein>
    <submittedName>
        <fullName evidence="1">Uncharacterized protein</fullName>
    </submittedName>
</protein>
<proteinExistence type="predicted"/>
<gene>
    <name evidence="1" type="ORF">MRATA1EN22A_LOCUS9030</name>
</gene>
<evidence type="ECO:0000313" key="2">
    <source>
        <dbReference type="Proteomes" id="UP001162501"/>
    </source>
</evidence>
<accession>A0AC59YQX9</accession>
<feature type="non-terminal residue" evidence="1">
    <location>
        <position position="141"/>
    </location>
</feature>
<sequence>MMTTRSLGFDPASSSEGFEGSRKLPRGPAKQERLSMWTLSPEARRRPRPPEWMPNTTCGKRYLLVHVRDPPRTAWTTAPQMPPCQRRVWGRVGSGPRAAVSLPPSRVCTARGSRARRGPGGGGAGASRVREAAEPKAAAEG</sequence>
<dbReference type="Proteomes" id="UP001162501">
    <property type="component" value="Chromosome 2"/>
</dbReference>